<dbReference type="Proteomes" id="UP001152024">
    <property type="component" value="Unassembled WGS sequence"/>
</dbReference>
<reference evidence="1" key="1">
    <citation type="submission" date="2022-09" db="EMBL/GenBank/DDBJ databases">
        <title>Fusarium specimens isolated from Avocado Roots.</title>
        <authorList>
            <person name="Stajich J."/>
            <person name="Roper C."/>
            <person name="Heimlech-Rivalta G."/>
        </authorList>
    </citation>
    <scope>NUCLEOTIDE SEQUENCE</scope>
    <source>
        <strain evidence="1">CF00095</strain>
    </source>
</reference>
<accession>A0ABQ8RER2</accession>
<protein>
    <submittedName>
        <fullName evidence="1">Uncharacterized protein</fullName>
    </submittedName>
</protein>
<organism evidence="1 2">
    <name type="scientific">Fusarium equiseti</name>
    <name type="common">Fusarium scirpi</name>
    <dbReference type="NCBI Taxonomy" id="61235"/>
    <lineage>
        <taxon>Eukaryota</taxon>
        <taxon>Fungi</taxon>
        <taxon>Dikarya</taxon>
        <taxon>Ascomycota</taxon>
        <taxon>Pezizomycotina</taxon>
        <taxon>Sordariomycetes</taxon>
        <taxon>Hypocreomycetidae</taxon>
        <taxon>Hypocreales</taxon>
        <taxon>Nectriaceae</taxon>
        <taxon>Fusarium</taxon>
        <taxon>Fusarium incarnatum-equiseti species complex</taxon>
    </lineage>
</organism>
<gene>
    <name evidence="1" type="ORF">NW768_005231</name>
</gene>
<name>A0ABQ8RER2_FUSEQ</name>
<dbReference type="EMBL" id="JAOQBH010000007">
    <property type="protein sequence ID" value="KAJ4133643.1"/>
    <property type="molecule type" value="Genomic_DNA"/>
</dbReference>
<proteinExistence type="predicted"/>
<comment type="caution">
    <text evidence="1">The sequence shown here is derived from an EMBL/GenBank/DDBJ whole genome shotgun (WGS) entry which is preliminary data.</text>
</comment>
<evidence type="ECO:0000313" key="1">
    <source>
        <dbReference type="EMBL" id="KAJ4133643.1"/>
    </source>
</evidence>
<sequence length="59" mass="6132">LKLEGGVVSCKSVQEKECISAGGYVKPKTENRQFFLDTASPSGALLSALAGSNDIVLGF</sequence>
<keyword evidence="2" id="KW-1185">Reference proteome</keyword>
<feature type="non-terminal residue" evidence="1">
    <location>
        <position position="1"/>
    </location>
</feature>
<evidence type="ECO:0000313" key="2">
    <source>
        <dbReference type="Proteomes" id="UP001152024"/>
    </source>
</evidence>